<dbReference type="PANTHER" id="PTHR12993:SF11">
    <property type="entry name" value="N-ACETYLGLUCOSAMINYL-PHOSPHATIDYLINOSITOL DE-N-ACETYLASE"/>
    <property type="match status" value="1"/>
</dbReference>
<dbReference type="SUPFAM" id="SSF102588">
    <property type="entry name" value="LmbE-like"/>
    <property type="match status" value="1"/>
</dbReference>
<dbReference type="EC" id="3.5.1.89" evidence="2"/>
<dbReference type="InterPro" id="IPR024078">
    <property type="entry name" value="LmbE-like_dom_sf"/>
</dbReference>
<dbReference type="Pfam" id="PF02585">
    <property type="entry name" value="PIG-L"/>
    <property type="match status" value="1"/>
</dbReference>
<organism evidence="4 5">
    <name type="scientific">Jaapia argillacea MUCL 33604</name>
    <dbReference type="NCBI Taxonomy" id="933084"/>
    <lineage>
        <taxon>Eukaryota</taxon>
        <taxon>Fungi</taxon>
        <taxon>Dikarya</taxon>
        <taxon>Basidiomycota</taxon>
        <taxon>Agaricomycotina</taxon>
        <taxon>Agaricomycetes</taxon>
        <taxon>Agaricomycetidae</taxon>
        <taxon>Jaapiales</taxon>
        <taxon>Jaapiaceae</taxon>
        <taxon>Jaapia</taxon>
    </lineage>
</organism>
<dbReference type="InterPro" id="IPR003737">
    <property type="entry name" value="GlcNAc_PI_deacetylase-related"/>
</dbReference>
<dbReference type="Proteomes" id="UP000027265">
    <property type="component" value="Unassembled WGS sequence"/>
</dbReference>
<dbReference type="InParanoid" id="A0A067PVE6"/>
<dbReference type="Gene3D" id="3.40.50.10320">
    <property type="entry name" value="LmbE-like"/>
    <property type="match status" value="1"/>
</dbReference>
<dbReference type="GO" id="GO:0016020">
    <property type="term" value="C:membrane"/>
    <property type="evidence" value="ECO:0007669"/>
    <property type="project" value="GOC"/>
</dbReference>
<dbReference type="OrthoDB" id="440160at2759"/>
<evidence type="ECO:0000256" key="2">
    <source>
        <dbReference type="ARBA" id="ARBA00012176"/>
    </source>
</evidence>
<evidence type="ECO:0000256" key="1">
    <source>
        <dbReference type="ARBA" id="ARBA00006066"/>
    </source>
</evidence>
<reference evidence="5" key="1">
    <citation type="journal article" date="2014" name="Proc. Natl. Acad. Sci. U.S.A.">
        <title>Extensive sampling of basidiomycete genomes demonstrates inadequacy of the white-rot/brown-rot paradigm for wood decay fungi.</title>
        <authorList>
            <person name="Riley R."/>
            <person name="Salamov A.A."/>
            <person name="Brown D.W."/>
            <person name="Nagy L.G."/>
            <person name="Floudas D."/>
            <person name="Held B.W."/>
            <person name="Levasseur A."/>
            <person name="Lombard V."/>
            <person name="Morin E."/>
            <person name="Otillar R."/>
            <person name="Lindquist E.A."/>
            <person name="Sun H."/>
            <person name="LaButti K.M."/>
            <person name="Schmutz J."/>
            <person name="Jabbour D."/>
            <person name="Luo H."/>
            <person name="Baker S.E."/>
            <person name="Pisabarro A.G."/>
            <person name="Walton J.D."/>
            <person name="Blanchette R.A."/>
            <person name="Henrissat B."/>
            <person name="Martin F."/>
            <person name="Cullen D."/>
            <person name="Hibbett D.S."/>
            <person name="Grigoriev I.V."/>
        </authorList>
    </citation>
    <scope>NUCLEOTIDE SEQUENCE [LARGE SCALE GENOMIC DNA]</scope>
    <source>
        <strain evidence="5">MUCL 33604</strain>
    </source>
</reference>
<dbReference type="GO" id="GO:0005783">
    <property type="term" value="C:endoplasmic reticulum"/>
    <property type="evidence" value="ECO:0007669"/>
    <property type="project" value="TreeGrafter"/>
</dbReference>
<dbReference type="GO" id="GO:0006506">
    <property type="term" value="P:GPI anchor biosynthetic process"/>
    <property type="evidence" value="ECO:0007669"/>
    <property type="project" value="UniProtKB-UniPathway"/>
</dbReference>
<evidence type="ECO:0000313" key="5">
    <source>
        <dbReference type="Proteomes" id="UP000027265"/>
    </source>
</evidence>
<dbReference type="FunCoup" id="A0A067PVE6">
    <property type="interactions" value="262"/>
</dbReference>
<comment type="similarity">
    <text evidence="1">Belongs to the PIGL family.</text>
</comment>
<dbReference type="UniPathway" id="UPA00196"/>
<feature type="chain" id="PRO_5001643480" description="N-acetylglucosaminylphosphatidylinositol deacetylase" evidence="3">
    <location>
        <begin position="20"/>
        <end position="292"/>
    </location>
</feature>
<gene>
    <name evidence="4" type="ORF">JAAARDRAFT_193318</name>
</gene>
<accession>A0A067PVE6</accession>
<proteinExistence type="inferred from homology"/>
<keyword evidence="3" id="KW-0732">Signal</keyword>
<feature type="signal peptide" evidence="3">
    <location>
        <begin position="1"/>
        <end position="19"/>
    </location>
</feature>
<evidence type="ECO:0000256" key="3">
    <source>
        <dbReference type="SAM" id="SignalP"/>
    </source>
</evidence>
<dbReference type="GO" id="GO:0000225">
    <property type="term" value="F:N-acetylglucosaminylphosphatidylinositol deacetylase activity"/>
    <property type="evidence" value="ECO:0007669"/>
    <property type="project" value="UniProtKB-EC"/>
</dbReference>
<dbReference type="PANTHER" id="PTHR12993">
    <property type="entry name" value="N-ACETYLGLUCOSAMINYL-PHOSPHATIDYLINOSITOL DE-N-ACETYLASE-RELATED"/>
    <property type="match status" value="1"/>
</dbReference>
<dbReference type="EMBL" id="KL197717">
    <property type="protein sequence ID" value="KDQ58798.1"/>
    <property type="molecule type" value="Genomic_DNA"/>
</dbReference>
<dbReference type="STRING" id="933084.A0A067PVE6"/>
<protein>
    <recommendedName>
        <fullName evidence="2">N-acetylglucosaminylphosphatidylinositol deacetylase</fullName>
        <ecNumber evidence="2">3.5.1.89</ecNumber>
    </recommendedName>
</protein>
<sequence length="292" mass="33051">MSRFTILKFALNLIPLLFAILFTQVHHNRSTFLSKPSGEPARVLLLTAHPDDECLFFAPTLLSLTQHRDPSPGGEKDQLDGAEVSSLCLSIGDADGLGLTRKWELAKSLDVLGVEEGRRWVLDSPDLKDNITANWDPRTVADVVRPYVLEHQINTILTFDTEGVSSHPNHISLYHGISHLLSSTSTPTPLQAYSLITVPLHLKYLSFLTTLQPRITSFFPPSSIPNDVEAQRPNQKVKTETVVFISGIRQYFTALNAMMQHRSQLVWFRWLYVAFSRYMWVNEWVEIVPVSQ</sequence>
<name>A0A067PVE6_9AGAM</name>
<keyword evidence="5" id="KW-1185">Reference proteome</keyword>
<dbReference type="AlphaFoldDB" id="A0A067PVE6"/>
<dbReference type="HOGENOM" id="CLU_034979_0_2_1"/>
<evidence type="ECO:0000313" key="4">
    <source>
        <dbReference type="EMBL" id="KDQ58798.1"/>
    </source>
</evidence>